<dbReference type="EMBL" id="CAJOBS010002668">
    <property type="protein sequence ID" value="CAF4829051.1"/>
    <property type="molecule type" value="Genomic_DNA"/>
</dbReference>
<dbReference type="Proteomes" id="UP000663838">
    <property type="component" value="Unassembled WGS sequence"/>
</dbReference>
<reference evidence="5" key="1">
    <citation type="submission" date="2021-02" db="EMBL/GenBank/DDBJ databases">
        <authorList>
            <person name="Nowell W R."/>
        </authorList>
    </citation>
    <scope>NUCLEOTIDE SEQUENCE</scope>
</reference>
<protein>
    <submittedName>
        <fullName evidence="5">Uncharacterized protein</fullName>
    </submittedName>
</protein>
<dbReference type="AlphaFoldDB" id="A0A821QMT7"/>
<evidence type="ECO:0000256" key="1">
    <source>
        <dbReference type="ARBA" id="ARBA00022737"/>
    </source>
</evidence>
<dbReference type="Pfam" id="PF00805">
    <property type="entry name" value="Pentapeptide"/>
    <property type="match status" value="2"/>
</dbReference>
<dbReference type="SUPFAM" id="SSF101898">
    <property type="entry name" value="NHL repeat"/>
    <property type="match status" value="1"/>
</dbReference>
<comment type="caution">
    <text evidence="5">The sequence shown here is derived from an EMBL/GenBank/DDBJ whole genome shotgun (WGS) entry which is preliminary data.</text>
</comment>
<feature type="coiled-coil region" evidence="3">
    <location>
        <begin position="50"/>
        <end position="108"/>
    </location>
</feature>
<evidence type="ECO:0000256" key="4">
    <source>
        <dbReference type="SAM" id="Phobius"/>
    </source>
</evidence>
<keyword evidence="1" id="KW-0677">Repeat</keyword>
<feature type="transmembrane region" description="Helical" evidence="4">
    <location>
        <begin position="29"/>
        <end position="48"/>
    </location>
</feature>
<evidence type="ECO:0000256" key="2">
    <source>
        <dbReference type="PROSITE-ProRule" id="PRU00504"/>
    </source>
</evidence>
<dbReference type="InterPro" id="IPR001258">
    <property type="entry name" value="NHL_repeat"/>
</dbReference>
<proteinExistence type="predicted"/>
<sequence>MRSHAQVEPLGIQKPTKKSRYWNITFKECLTLLIGTAIPVAIGIYAAVTNEQTQKSAKRAEDKQQSIAAERRMFELNETAERRIFDLKEAAERRAFDLKQAAEVYQQQLYKNFLDAMYTLHRDGELNDSADPWPFANAHYRGVHREFDAIRKAQALIFLKEKKLIGRENCTTGCEPKLVKDIIRLNGLGFDNLNLSSETGNLSRLDLSCVVFDRISMINSIFSYANLNGVIFRNSRLNGATFRDSSLNCSKIIDTELHGTNFYNSNLNDALFNNVDLSTAVLTQTQIQGAHFENVILPNGTRISSTTTMTSIITEERKTTEATTEATTEIKTTEATTEATTEIKTTEATTEIKTTEATTEIKTTEATTIKITRVMLNISVNATWSKNGTTIAGGNESGGATNQLNVPHGLSVDDDQTVFVADTWNHRIIQWKQGATDGQVVAGGNGQGNRLDQLNVPTDVLIDKETDSLIICDQYNRRVVRWSRRNGTTQGEILITNIGCWGLAMDDQKYLYSTNGDKYEVRQYRIGDGNETLVDGGNGTIVAGGYGNGSGLNQIHGLTYICVDQQQNIYVAEGGNCRVTKWMKDAKEGVVVAGGQGYGSAPTQLGTPRGIFVDALGTLYVVDLNYDRVSRWPQGVKQSTVIAGGNGQGAGENQLYWPTGLSFDQHGNLYVADRINHRIQRFSLE</sequence>
<dbReference type="CDD" id="cd05819">
    <property type="entry name" value="NHL"/>
    <property type="match status" value="1"/>
</dbReference>
<keyword evidence="3" id="KW-0175">Coiled coil</keyword>
<dbReference type="Gene3D" id="2.120.10.30">
    <property type="entry name" value="TolB, C-terminal domain"/>
    <property type="match status" value="2"/>
</dbReference>
<organism evidence="5 6">
    <name type="scientific">Rotaria socialis</name>
    <dbReference type="NCBI Taxonomy" id="392032"/>
    <lineage>
        <taxon>Eukaryota</taxon>
        <taxon>Metazoa</taxon>
        <taxon>Spiralia</taxon>
        <taxon>Gnathifera</taxon>
        <taxon>Rotifera</taxon>
        <taxon>Eurotatoria</taxon>
        <taxon>Bdelloidea</taxon>
        <taxon>Philodinida</taxon>
        <taxon>Philodinidae</taxon>
        <taxon>Rotaria</taxon>
    </lineage>
</organism>
<gene>
    <name evidence="5" type="ORF">TOA249_LOCUS25127</name>
</gene>
<feature type="repeat" description="NHL" evidence="2">
    <location>
        <begin position="396"/>
        <end position="434"/>
    </location>
</feature>
<feature type="repeat" description="NHL" evidence="2">
    <location>
        <begin position="649"/>
        <end position="685"/>
    </location>
</feature>
<keyword evidence="4" id="KW-0472">Membrane</keyword>
<dbReference type="InterPro" id="IPR011042">
    <property type="entry name" value="6-blade_b-propeller_TolB-like"/>
</dbReference>
<evidence type="ECO:0000313" key="5">
    <source>
        <dbReference type="EMBL" id="CAF4829051.1"/>
    </source>
</evidence>
<dbReference type="Pfam" id="PF01436">
    <property type="entry name" value="NHL"/>
    <property type="match status" value="2"/>
</dbReference>
<evidence type="ECO:0000256" key="3">
    <source>
        <dbReference type="SAM" id="Coils"/>
    </source>
</evidence>
<name>A0A821QMT7_9BILA</name>
<keyword evidence="4" id="KW-0812">Transmembrane</keyword>
<dbReference type="PANTHER" id="PTHR24104">
    <property type="entry name" value="E3 UBIQUITIN-PROTEIN LIGASE NHLRC1-RELATED"/>
    <property type="match status" value="1"/>
</dbReference>
<evidence type="ECO:0000313" key="6">
    <source>
        <dbReference type="Proteomes" id="UP000663838"/>
    </source>
</evidence>
<dbReference type="Gene3D" id="2.160.20.80">
    <property type="entry name" value="E3 ubiquitin-protein ligase SopA"/>
    <property type="match status" value="1"/>
</dbReference>
<dbReference type="SUPFAM" id="SSF141571">
    <property type="entry name" value="Pentapeptide repeat-like"/>
    <property type="match status" value="1"/>
</dbReference>
<dbReference type="PROSITE" id="PS51125">
    <property type="entry name" value="NHL"/>
    <property type="match status" value="2"/>
</dbReference>
<accession>A0A821QMT7</accession>
<dbReference type="InterPro" id="IPR001646">
    <property type="entry name" value="5peptide_repeat"/>
</dbReference>
<keyword evidence="4" id="KW-1133">Transmembrane helix</keyword>
<dbReference type="InterPro" id="IPR050952">
    <property type="entry name" value="TRIM-NHL_E3_ligases"/>
</dbReference>